<reference evidence="2 3" key="1">
    <citation type="journal article" date="2014" name="PLoS Genet.">
        <title>Analysis of the Phlebiopsis gigantea genome, transcriptome and secretome provides insight into its pioneer colonization strategies of wood.</title>
        <authorList>
            <person name="Hori C."/>
            <person name="Ishida T."/>
            <person name="Igarashi K."/>
            <person name="Samejima M."/>
            <person name="Suzuki H."/>
            <person name="Master E."/>
            <person name="Ferreira P."/>
            <person name="Ruiz-Duenas F.J."/>
            <person name="Held B."/>
            <person name="Canessa P."/>
            <person name="Larrondo L.F."/>
            <person name="Schmoll M."/>
            <person name="Druzhinina I.S."/>
            <person name="Kubicek C.P."/>
            <person name="Gaskell J.A."/>
            <person name="Kersten P."/>
            <person name="St John F."/>
            <person name="Glasner J."/>
            <person name="Sabat G."/>
            <person name="Splinter BonDurant S."/>
            <person name="Syed K."/>
            <person name="Yadav J."/>
            <person name="Mgbeahuruike A.C."/>
            <person name="Kovalchuk A."/>
            <person name="Asiegbu F.O."/>
            <person name="Lackner G."/>
            <person name="Hoffmeister D."/>
            <person name="Rencoret J."/>
            <person name="Gutierrez A."/>
            <person name="Sun H."/>
            <person name="Lindquist E."/>
            <person name="Barry K."/>
            <person name="Riley R."/>
            <person name="Grigoriev I.V."/>
            <person name="Henrissat B."/>
            <person name="Kues U."/>
            <person name="Berka R.M."/>
            <person name="Martinez A.T."/>
            <person name="Covert S.F."/>
            <person name="Blanchette R.A."/>
            <person name="Cullen D."/>
        </authorList>
    </citation>
    <scope>NUCLEOTIDE SEQUENCE [LARGE SCALE GENOMIC DNA]</scope>
    <source>
        <strain evidence="2 3">11061_1 CR5-6</strain>
    </source>
</reference>
<dbReference type="Pfam" id="PF18758">
    <property type="entry name" value="KDZ"/>
    <property type="match status" value="1"/>
</dbReference>
<protein>
    <submittedName>
        <fullName evidence="2">Uncharacterized protein</fullName>
    </submittedName>
</protein>
<evidence type="ECO:0000256" key="1">
    <source>
        <dbReference type="SAM" id="MobiDB-lite"/>
    </source>
</evidence>
<gene>
    <name evidence="2" type="ORF">PHLGIDRAFT_123493</name>
</gene>
<proteinExistence type="predicted"/>
<dbReference type="HOGENOM" id="CLU_1360872_0_0_1"/>
<feature type="region of interest" description="Disordered" evidence="1">
    <location>
        <begin position="22"/>
        <end position="57"/>
    </location>
</feature>
<dbReference type="STRING" id="745531.A0A0C3N9W7"/>
<keyword evidence="3" id="KW-1185">Reference proteome</keyword>
<evidence type="ECO:0000313" key="2">
    <source>
        <dbReference type="EMBL" id="KIP01279.1"/>
    </source>
</evidence>
<dbReference type="Proteomes" id="UP000053257">
    <property type="component" value="Unassembled WGS sequence"/>
</dbReference>
<evidence type="ECO:0000313" key="3">
    <source>
        <dbReference type="Proteomes" id="UP000053257"/>
    </source>
</evidence>
<dbReference type="InterPro" id="IPR040521">
    <property type="entry name" value="KDZ"/>
</dbReference>
<sequence length="201" mass="22952">MQTLNESSYFIPTEYVNRFAYEGRGKQSKEPTVKHWSAEGDSNSNGDDDGGDAANSGLLAEEDPKVMHSHHNNVKGRGIKDVETLEKDFSGSNAPASITCYMSAYRRHLYIEAYFRQWEEDKYLNTSTFSLNNYVKALDVIEQETAIIKSLKYQNLTAANIADWKKESFEFFAQLGNEPQYNVHVIAYVELLQKLQDLETQ</sequence>
<dbReference type="AlphaFoldDB" id="A0A0C3N9W7"/>
<accession>A0A0C3N9W7</accession>
<name>A0A0C3N9W7_PHLG1</name>
<dbReference type="EMBL" id="KN840836">
    <property type="protein sequence ID" value="KIP01279.1"/>
    <property type="molecule type" value="Genomic_DNA"/>
</dbReference>
<feature type="compositionally biased region" description="Basic and acidic residues" evidence="1">
    <location>
        <begin position="22"/>
        <end position="38"/>
    </location>
</feature>
<organism evidence="2 3">
    <name type="scientific">Phlebiopsis gigantea (strain 11061_1 CR5-6)</name>
    <name type="common">White-rot fungus</name>
    <name type="synonym">Peniophora gigantea</name>
    <dbReference type="NCBI Taxonomy" id="745531"/>
    <lineage>
        <taxon>Eukaryota</taxon>
        <taxon>Fungi</taxon>
        <taxon>Dikarya</taxon>
        <taxon>Basidiomycota</taxon>
        <taxon>Agaricomycotina</taxon>
        <taxon>Agaricomycetes</taxon>
        <taxon>Polyporales</taxon>
        <taxon>Phanerochaetaceae</taxon>
        <taxon>Phlebiopsis</taxon>
    </lineage>
</organism>
<dbReference type="OrthoDB" id="2505969at2759"/>